<sequence length="135" mass="16372">MQSFKRIVNYLTNIKQHSKKSATNSTTEKVFTEIEMDDRRIEQYQIECRKLYDLWRNKNYIAAESYGKKIIDHDNWLPGVFDTMAKLYRRQKRYNEEIQILEIGIQAQKRHHNPGVASRNFQERIERVYELQSKE</sequence>
<keyword evidence="2" id="KW-1185">Reference proteome</keyword>
<evidence type="ECO:0008006" key="3">
    <source>
        <dbReference type="Google" id="ProtNLM"/>
    </source>
</evidence>
<accession>A0ABV6K0S6</accession>
<proteinExistence type="predicted"/>
<dbReference type="RefSeq" id="WP_137645819.1">
    <property type="nucleotide sequence ID" value="NZ_BAABRM010000026.1"/>
</dbReference>
<reference evidence="1 2" key="1">
    <citation type="submission" date="2024-09" db="EMBL/GenBank/DDBJ databases">
        <authorList>
            <person name="Sun Q."/>
            <person name="Mori K."/>
        </authorList>
    </citation>
    <scope>NUCLEOTIDE SEQUENCE [LARGE SCALE GENOMIC DNA]</scope>
    <source>
        <strain evidence="1 2">TBRC 4575</strain>
    </source>
</reference>
<protein>
    <recommendedName>
        <fullName evidence="3">Prophage protein</fullName>
    </recommendedName>
</protein>
<gene>
    <name evidence="1" type="ORF">ACFFGS_02640</name>
</gene>
<dbReference type="EMBL" id="JBHLUK010000014">
    <property type="protein sequence ID" value="MFC0423051.1"/>
    <property type="molecule type" value="Genomic_DNA"/>
</dbReference>
<organism evidence="1 2">
    <name type="scientific">Lactiplantibacillus plajomi</name>
    <dbReference type="NCBI Taxonomy" id="1457217"/>
    <lineage>
        <taxon>Bacteria</taxon>
        <taxon>Bacillati</taxon>
        <taxon>Bacillota</taxon>
        <taxon>Bacilli</taxon>
        <taxon>Lactobacillales</taxon>
        <taxon>Lactobacillaceae</taxon>
        <taxon>Lactiplantibacillus</taxon>
    </lineage>
</organism>
<dbReference type="Proteomes" id="UP001589855">
    <property type="component" value="Unassembled WGS sequence"/>
</dbReference>
<evidence type="ECO:0000313" key="1">
    <source>
        <dbReference type="EMBL" id="MFC0423051.1"/>
    </source>
</evidence>
<evidence type="ECO:0000313" key="2">
    <source>
        <dbReference type="Proteomes" id="UP001589855"/>
    </source>
</evidence>
<comment type="caution">
    <text evidence="1">The sequence shown here is derived from an EMBL/GenBank/DDBJ whole genome shotgun (WGS) entry which is preliminary data.</text>
</comment>
<name>A0ABV6K0S6_9LACO</name>